<dbReference type="AlphaFoldDB" id="A0A1H5UMA2"/>
<comment type="catalytic activity">
    <reaction evidence="1">
        <text>ATP + protein L-histidine = ADP + protein N-phospho-L-histidine.</text>
        <dbReference type="EC" id="2.7.13.3"/>
    </reaction>
</comment>
<proteinExistence type="predicted"/>
<dbReference type="InterPro" id="IPR004358">
    <property type="entry name" value="Sig_transdc_His_kin-like_C"/>
</dbReference>
<keyword evidence="5" id="KW-0808">Transferase</keyword>
<evidence type="ECO:0000256" key="5">
    <source>
        <dbReference type="ARBA" id="ARBA00022679"/>
    </source>
</evidence>
<evidence type="ECO:0000256" key="10">
    <source>
        <dbReference type="ARBA" id="ARBA00023136"/>
    </source>
</evidence>
<dbReference type="InterPro" id="IPR003594">
    <property type="entry name" value="HATPase_dom"/>
</dbReference>
<dbReference type="Gene3D" id="1.10.287.130">
    <property type="match status" value="1"/>
</dbReference>
<comment type="subcellular location">
    <subcellularLocation>
        <location evidence="2">Membrane</location>
    </subcellularLocation>
</comment>
<keyword evidence="8 11" id="KW-1133">Transmembrane helix</keyword>
<dbReference type="SUPFAM" id="SSF47384">
    <property type="entry name" value="Homodimeric domain of signal transducing histidine kinase"/>
    <property type="match status" value="1"/>
</dbReference>
<evidence type="ECO:0000259" key="12">
    <source>
        <dbReference type="PROSITE" id="PS50109"/>
    </source>
</evidence>
<dbReference type="SUPFAM" id="SSF55874">
    <property type="entry name" value="ATPase domain of HSP90 chaperone/DNA topoisomerase II/histidine kinase"/>
    <property type="match status" value="1"/>
</dbReference>
<dbReference type="SUPFAM" id="SSF158472">
    <property type="entry name" value="HAMP domain-like"/>
    <property type="match status" value="1"/>
</dbReference>
<dbReference type="PRINTS" id="PR00344">
    <property type="entry name" value="BCTRLSENSOR"/>
</dbReference>
<feature type="domain" description="HAMP" evidence="13">
    <location>
        <begin position="203"/>
        <end position="256"/>
    </location>
</feature>
<dbReference type="InterPro" id="IPR003660">
    <property type="entry name" value="HAMP_dom"/>
</dbReference>
<keyword evidence="9" id="KW-0902">Two-component regulatory system</keyword>
<keyword evidence="7 14" id="KW-0418">Kinase</keyword>
<keyword evidence="6 11" id="KW-0812">Transmembrane</keyword>
<dbReference type="GO" id="GO:0005886">
    <property type="term" value="C:plasma membrane"/>
    <property type="evidence" value="ECO:0007669"/>
    <property type="project" value="TreeGrafter"/>
</dbReference>
<dbReference type="SMART" id="SM00387">
    <property type="entry name" value="HATPase_c"/>
    <property type="match status" value="1"/>
</dbReference>
<dbReference type="Gene3D" id="3.30.565.10">
    <property type="entry name" value="Histidine kinase-like ATPase, C-terminal domain"/>
    <property type="match status" value="1"/>
</dbReference>
<dbReference type="SMART" id="SM00304">
    <property type="entry name" value="HAMP"/>
    <property type="match status" value="1"/>
</dbReference>
<dbReference type="OrthoDB" id="9792991at2"/>
<evidence type="ECO:0000256" key="3">
    <source>
        <dbReference type="ARBA" id="ARBA00012438"/>
    </source>
</evidence>
<keyword evidence="10 11" id="KW-0472">Membrane</keyword>
<dbReference type="PROSITE" id="PS50109">
    <property type="entry name" value="HIS_KIN"/>
    <property type="match status" value="1"/>
</dbReference>
<evidence type="ECO:0000256" key="2">
    <source>
        <dbReference type="ARBA" id="ARBA00004370"/>
    </source>
</evidence>
<dbReference type="Pfam" id="PF00512">
    <property type="entry name" value="HisKA"/>
    <property type="match status" value="1"/>
</dbReference>
<dbReference type="Pfam" id="PF02518">
    <property type="entry name" value="HATPase_c"/>
    <property type="match status" value="1"/>
</dbReference>
<evidence type="ECO:0000256" key="1">
    <source>
        <dbReference type="ARBA" id="ARBA00000085"/>
    </source>
</evidence>
<dbReference type="PANTHER" id="PTHR45436">
    <property type="entry name" value="SENSOR HISTIDINE KINASE YKOH"/>
    <property type="match status" value="1"/>
</dbReference>
<dbReference type="EC" id="2.7.13.3" evidence="3"/>
<dbReference type="CDD" id="cd00082">
    <property type="entry name" value="HisKA"/>
    <property type="match status" value="1"/>
</dbReference>
<evidence type="ECO:0000313" key="14">
    <source>
        <dbReference type="EMBL" id="SEF76136.1"/>
    </source>
</evidence>
<dbReference type="InterPro" id="IPR005467">
    <property type="entry name" value="His_kinase_dom"/>
</dbReference>
<feature type="transmembrane region" description="Helical" evidence="11">
    <location>
        <begin position="183"/>
        <end position="203"/>
    </location>
</feature>
<dbReference type="PANTHER" id="PTHR45436:SF5">
    <property type="entry name" value="SENSOR HISTIDINE KINASE TRCS"/>
    <property type="match status" value="1"/>
</dbReference>
<evidence type="ECO:0000313" key="15">
    <source>
        <dbReference type="Proteomes" id="UP000236728"/>
    </source>
</evidence>
<evidence type="ECO:0000256" key="8">
    <source>
        <dbReference type="ARBA" id="ARBA00022989"/>
    </source>
</evidence>
<dbReference type="GO" id="GO:0000155">
    <property type="term" value="F:phosphorelay sensor kinase activity"/>
    <property type="evidence" value="ECO:0007669"/>
    <property type="project" value="InterPro"/>
</dbReference>
<evidence type="ECO:0000256" key="7">
    <source>
        <dbReference type="ARBA" id="ARBA00022777"/>
    </source>
</evidence>
<evidence type="ECO:0000256" key="9">
    <source>
        <dbReference type="ARBA" id="ARBA00023012"/>
    </source>
</evidence>
<accession>A0A1H5UMA2</accession>
<reference evidence="14 15" key="1">
    <citation type="submission" date="2016-10" db="EMBL/GenBank/DDBJ databases">
        <authorList>
            <person name="de Groot N.N."/>
        </authorList>
    </citation>
    <scope>NUCLEOTIDE SEQUENCE [LARGE SCALE GENOMIC DNA]</scope>
    <source>
        <strain evidence="14 15">DSM 22489</strain>
    </source>
</reference>
<name>A0A1H5UMA2_9BACT</name>
<dbReference type="InterPro" id="IPR003661">
    <property type="entry name" value="HisK_dim/P_dom"/>
</dbReference>
<evidence type="ECO:0000256" key="4">
    <source>
        <dbReference type="ARBA" id="ARBA00022553"/>
    </source>
</evidence>
<dbReference type="SMART" id="SM00388">
    <property type="entry name" value="HisKA"/>
    <property type="match status" value="1"/>
</dbReference>
<dbReference type="CDD" id="cd00075">
    <property type="entry name" value="HATPase"/>
    <property type="match status" value="1"/>
</dbReference>
<sequence>MSTRRTRSLIHSEAWGISLWATLAFAIGSLLVFWGLQSFVAKDIQRRSDTWLSGEVEVLGDVAGITPKDRLYDKVVREVAELASREVPNRDHSAGNGSDSVFFLQVGTDGRDALWVGSEDRASAFAAIQSVPTRGDSPYDVRIKGFGTPFRVATIQVADGSHIYLGLSERDELRVLRNLRLRFLALWLVIVLLGFLVVFYATWRMLRKVDNIAVVAAHIGRADLSSRVPAPGGNGEIGRLARTLNQMLDHIEATVGQLHTITDALAHDLRSPLTAIRGKLEAALLPGASTDPTERIVSAIEELDRLSDFLNTSLDVSEAKADALRVSRAEIDLASLVRAIADFFEPSFSERGCSLQIRIMEPILISADAALLHRVIANLLDNELKHLPPSRTVWVSVQAAQDVALFIVEDDGPGFDPDVLPHLFERRVKGKSSRGHGLGLAFVQAVVRVHGGSVEAINRAGGGIRISVSLPSADASGAIKHPVDALVSQ</sequence>
<dbReference type="Gene3D" id="6.10.340.10">
    <property type="match status" value="1"/>
</dbReference>
<dbReference type="EMBL" id="FNVA01000001">
    <property type="protein sequence ID" value="SEF76136.1"/>
    <property type="molecule type" value="Genomic_DNA"/>
</dbReference>
<evidence type="ECO:0000259" key="13">
    <source>
        <dbReference type="PROSITE" id="PS50885"/>
    </source>
</evidence>
<keyword evidence="4" id="KW-0597">Phosphoprotein</keyword>
<protein>
    <recommendedName>
        <fullName evidence="3">histidine kinase</fullName>
        <ecNumber evidence="3">2.7.13.3</ecNumber>
    </recommendedName>
</protein>
<organism evidence="14 15">
    <name type="scientific">Bryocella elongata</name>
    <dbReference type="NCBI Taxonomy" id="863522"/>
    <lineage>
        <taxon>Bacteria</taxon>
        <taxon>Pseudomonadati</taxon>
        <taxon>Acidobacteriota</taxon>
        <taxon>Terriglobia</taxon>
        <taxon>Terriglobales</taxon>
        <taxon>Acidobacteriaceae</taxon>
        <taxon>Bryocella</taxon>
    </lineage>
</organism>
<dbReference type="Pfam" id="PF00672">
    <property type="entry name" value="HAMP"/>
    <property type="match status" value="1"/>
</dbReference>
<dbReference type="InterPro" id="IPR036890">
    <property type="entry name" value="HATPase_C_sf"/>
</dbReference>
<dbReference type="InterPro" id="IPR050428">
    <property type="entry name" value="TCS_sensor_his_kinase"/>
</dbReference>
<dbReference type="CDD" id="cd06225">
    <property type="entry name" value="HAMP"/>
    <property type="match status" value="1"/>
</dbReference>
<feature type="domain" description="Histidine kinase" evidence="12">
    <location>
        <begin position="264"/>
        <end position="474"/>
    </location>
</feature>
<dbReference type="PROSITE" id="PS50885">
    <property type="entry name" value="HAMP"/>
    <property type="match status" value="1"/>
</dbReference>
<dbReference type="InterPro" id="IPR036097">
    <property type="entry name" value="HisK_dim/P_sf"/>
</dbReference>
<keyword evidence="15" id="KW-1185">Reference proteome</keyword>
<evidence type="ECO:0000256" key="11">
    <source>
        <dbReference type="SAM" id="Phobius"/>
    </source>
</evidence>
<evidence type="ECO:0000256" key="6">
    <source>
        <dbReference type="ARBA" id="ARBA00022692"/>
    </source>
</evidence>
<feature type="transmembrane region" description="Helical" evidence="11">
    <location>
        <begin position="15"/>
        <end position="36"/>
    </location>
</feature>
<gene>
    <name evidence="14" type="ORF">SAMN05421819_1091</name>
</gene>
<dbReference type="Proteomes" id="UP000236728">
    <property type="component" value="Unassembled WGS sequence"/>
</dbReference>